<dbReference type="GO" id="GO:0005737">
    <property type="term" value="C:cytoplasm"/>
    <property type="evidence" value="ECO:0007669"/>
    <property type="project" value="UniProtKB-SubCell"/>
</dbReference>
<accession>K1WP10</accession>
<proteinExistence type="inferred from homology"/>
<dbReference type="HOGENOM" id="CLU_842472_0_0_1"/>
<feature type="region of interest" description="Disordered" evidence="11">
    <location>
        <begin position="159"/>
        <end position="205"/>
    </location>
</feature>
<feature type="compositionally biased region" description="Polar residues" evidence="11">
    <location>
        <begin position="1"/>
        <end position="11"/>
    </location>
</feature>
<feature type="compositionally biased region" description="Polar residues" evidence="11">
    <location>
        <begin position="184"/>
        <end position="193"/>
    </location>
</feature>
<dbReference type="GO" id="GO:0006629">
    <property type="term" value="P:lipid metabolic process"/>
    <property type="evidence" value="ECO:0007669"/>
    <property type="project" value="UniProtKB-KW"/>
</dbReference>
<comment type="similarity">
    <text evidence="3">Belongs to the CNEP1R1 family.</text>
</comment>
<keyword evidence="9" id="KW-0539">Nucleus</keyword>
<dbReference type="eggNOG" id="ENOG502S2NB">
    <property type="taxonomic scope" value="Eukaryota"/>
</dbReference>
<dbReference type="InParanoid" id="K1WP10"/>
<evidence type="ECO:0000313" key="13">
    <source>
        <dbReference type="EMBL" id="EKD02784.1"/>
    </source>
</evidence>
<dbReference type="Pfam" id="PF03907">
    <property type="entry name" value="Spo7"/>
    <property type="match status" value="1"/>
</dbReference>
<dbReference type="EMBL" id="AMBO01000277">
    <property type="protein sequence ID" value="EKD02784.1"/>
    <property type="molecule type" value="Genomic_DNA"/>
</dbReference>
<evidence type="ECO:0000256" key="5">
    <source>
        <dbReference type="ARBA" id="ARBA00022692"/>
    </source>
</evidence>
<evidence type="ECO:0000256" key="3">
    <source>
        <dbReference type="ARBA" id="ARBA00010998"/>
    </source>
</evidence>
<dbReference type="AlphaFoldDB" id="K1WP10"/>
<evidence type="ECO:0000256" key="11">
    <source>
        <dbReference type="SAM" id="MobiDB-lite"/>
    </source>
</evidence>
<protein>
    <recommendedName>
        <fullName evidence="10">Transmembrane protein 188</fullName>
    </recommendedName>
</protein>
<dbReference type="GO" id="GO:0071595">
    <property type="term" value="C:Nem1-Spo7 phosphatase complex"/>
    <property type="evidence" value="ECO:0007669"/>
    <property type="project" value="InterPro"/>
</dbReference>
<keyword evidence="8 12" id="KW-0472">Membrane</keyword>
<dbReference type="OrthoDB" id="5599171at2759"/>
<dbReference type="PANTHER" id="PTHR20996:SF1">
    <property type="entry name" value="NUCLEAR ENVELOPE PHOSPHATASE-REGULATORY SUBUNIT 1"/>
    <property type="match status" value="1"/>
</dbReference>
<keyword evidence="14" id="KW-1185">Reference proteome</keyword>
<feature type="compositionally biased region" description="Low complexity" evidence="11">
    <location>
        <begin position="52"/>
        <end position="62"/>
    </location>
</feature>
<evidence type="ECO:0000256" key="2">
    <source>
        <dbReference type="ARBA" id="ARBA00004496"/>
    </source>
</evidence>
<evidence type="ECO:0000256" key="7">
    <source>
        <dbReference type="ARBA" id="ARBA00023098"/>
    </source>
</evidence>
<dbReference type="InterPro" id="IPR019168">
    <property type="entry name" value="NEP1-R1"/>
</dbReference>
<dbReference type="PANTHER" id="PTHR20996">
    <property type="entry name" value="NUCLEAR ENVELOPE PHOSPHATASE-REGULATORY SUBUNIT 1"/>
    <property type="match status" value="1"/>
</dbReference>
<name>K1WP10_TRIAC</name>
<evidence type="ECO:0000256" key="10">
    <source>
        <dbReference type="ARBA" id="ARBA00030458"/>
    </source>
</evidence>
<evidence type="ECO:0000256" key="4">
    <source>
        <dbReference type="ARBA" id="ARBA00022490"/>
    </source>
</evidence>
<keyword evidence="6 12" id="KW-1133">Transmembrane helix</keyword>
<dbReference type="GO" id="GO:0031965">
    <property type="term" value="C:nuclear membrane"/>
    <property type="evidence" value="ECO:0007669"/>
    <property type="project" value="UniProtKB-SubCell"/>
</dbReference>
<evidence type="ECO:0000256" key="9">
    <source>
        <dbReference type="ARBA" id="ARBA00023242"/>
    </source>
</evidence>
<feature type="transmembrane region" description="Helical" evidence="12">
    <location>
        <begin position="97"/>
        <end position="117"/>
    </location>
</feature>
<keyword evidence="4" id="KW-0963">Cytoplasm</keyword>
<dbReference type="STRING" id="1220162.K1WP10"/>
<keyword evidence="5 12" id="KW-0812">Transmembrane</keyword>
<reference evidence="13 14" key="1">
    <citation type="journal article" date="2012" name="Eukaryot. Cell">
        <title>Genome sequence of the Trichosporon asahii environmental strain CBS 8904.</title>
        <authorList>
            <person name="Yang R.Y."/>
            <person name="Li H.T."/>
            <person name="Zhu H."/>
            <person name="Zhou G.P."/>
            <person name="Wang M."/>
            <person name="Wang L."/>
        </authorList>
    </citation>
    <scope>NUCLEOTIDE SEQUENCE [LARGE SCALE GENOMIC DNA]</scope>
    <source>
        <strain evidence="13 14">CBS 8904</strain>
    </source>
</reference>
<keyword evidence="7" id="KW-0443">Lipid metabolism</keyword>
<dbReference type="InterPro" id="IPR005605">
    <property type="entry name" value="Spo7"/>
</dbReference>
<evidence type="ECO:0000256" key="12">
    <source>
        <dbReference type="SAM" id="Phobius"/>
    </source>
</evidence>
<dbReference type="GO" id="GO:0019888">
    <property type="term" value="F:protein phosphatase regulator activity"/>
    <property type="evidence" value="ECO:0007669"/>
    <property type="project" value="InterPro"/>
</dbReference>
<organism evidence="13 14">
    <name type="scientific">Trichosporon asahii var. asahii (strain CBS 8904)</name>
    <name type="common">Yeast</name>
    <dbReference type="NCBI Taxonomy" id="1220162"/>
    <lineage>
        <taxon>Eukaryota</taxon>
        <taxon>Fungi</taxon>
        <taxon>Dikarya</taxon>
        <taxon>Basidiomycota</taxon>
        <taxon>Agaricomycotina</taxon>
        <taxon>Tremellomycetes</taxon>
        <taxon>Trichosporonales</taxon>
        <taxon>Trichosporonaceae</taxon>
        <taxon>Trichosporon</taxon>
    </lineage>
</organism>
<sequence length="330" mass="36259">MATLGTSSASTPAAPRGQVANGPLPTLGTAPSTGAYLNGSHPRPATPPRTPPGGSSRRPGSGIFHPTADTSTYRDLLLFEERLKMNAEMLRRRRRRYSASVMVVFITLALFFASGMYDEKIRYAHRSLRPLNMYFNVRRARGGLWDMLPLPAALRPSPVPLKAVNNTSTMNEKRPPGGHRPSTRRVSNSSHTVMAQIPPSANPRGELIFSSRVDPHFEEGYKRYRASSQLTGERQDLVGPERRRLIQIVDSRVTTPNAHRRDHVVPRIALEVFELVARLDARVAQPGARAGAGSGRLGSRPAAENTIRGPASERCARRRHLGHAHVALLC</sequence>
<evidence type="ECO:0000313" key="14">
    <source>
        <dbReference type="Proteomes" id="UP000006757"/>
    </source>
</evidence>
<evidence type="ECO:0000256" key="1">
    <source>
        <dbReference type="ARBA" id="ARBA00004232"/>
    </source>
</evidence>
<gene>
    <name evidence="13" type="ORF">A1Q2_03014</name>
</gene>
<feature type="region of interest" description="Disordered" evidence="11">
    <location>
        <begin position="1"/>
        <end position="68"/>
    </location>
</feature>
<feature type="region of interest" description="Disordered" evidence="11">
    <location>
        <begin position="285"/>
        <end position="311"/>
    </location>
</feature>
<comment type="subcellular location">
    <subcellularLocation>
        <location evidence="2">Cytoplasm</location>
    </subcellularLocation>
    <subcellularLocation>
        <location evidence="1">Nucleus membrane</location>
        <topology evidence="1">Multi-pass membrane protein</topology>
    </subcellularLocation>
</comment>
<dbReference type="Proteomes" id="UP000006757">
    <property type="component" value="Unassembled WGS sequence"/>
</dbReference>
<evidence type="ECO:0000256" key="6">
    <source>
        <dbReference type="ARBA" id="ARBA00022989"/>
    </source>
</evidence>
<comment type="caution">
    <text evidence="13">The sequence shown here is derived from an EMBL/GenBank/DDBJ whole genome shotgun (WGS) entry which is preliminary data.</text>
</comment>
<evidence type="ECO:0000256" key="8">
    <source>
        <dbReference type="ARBA" id="ARBA00023136"/>
    </source>
</evidence>